<name>A0A0H5QR01_9EUKA</name>
<dbReference type="InterPro" id="IPR001878">
    <property type="entry name" value="Znf_CCHC"/>
</dbReference>
<evidence type="ECO:0000256" key="1">
    <source>
        <dbReference type="PROSITE-ProRule" id="PRU00047"/>
    </source>
</evidence>
<keyword evidence="1" id="KW-0862">Zinc</keyword>
<evidence type="ECO:0000313" key="4">
    <source>
        <dbReference type="EMBL" id="CRZ03911.1"/>
    </source>
</evidence>
<dbReference type="GO" id="GO:0003676">
    <property type="term" value="F:nucleic acid binding"/>
    <property type="evidence" value="ECO:0007669"/>
    <property type="project" value="InterPro"/>
</dbReference>
<dbReference type="CDD" id="cd00719">
    <property type="entry name" value="GIY-YIG_SF"/>
    <property type="match status" value="1"/>
</dbReference>
<dbReference type="AlphaFoldDB" id="A0A0H5QR01"/>
<protein>
    <recommendedName>
        <fullName evidence="3">CCHC-type domain-containing protein</fullName>
    </recommendedName>
</protein>
<dbReference type="Gene3D" id="3.40.1440.10">
    <property type="entry name" value="GIY-YIG endonuclease"/>
    <property type="match status" value="1"/>
</dbReference>
<dbReference type="PROSITE" id="PS50158">
    <property type="entry name" value="ZF_CCHC"/>
    <property type="match status" value="1"/>
</dbReference>
<accession>A0A0H5QR01</accession>
<feature type="region of interest" description="Disordered" evidence="2">
    <location>
        <begin position="125"/>
        <end position="229"/>
    </location>
</feature>
<evidence type="ECO:0000256" key="2">
    <source>
        <dbReference type="SAM" id="MobiDB-lite"/>
    </source>
</evidence>
<proteinExistence type="predicted"/>
<dbReference type="InterPro" id="IPR000305">
    <property type="entry name" value="GIY-YIG_endonuc"/>
</dbReference>
<dbReference type="SUPFAM" id="SSF82771">
    <property type="entry name" value="GIY-YIG endonuclease"/>
    <property type="match status" value="1"/>
</dbReference>
<keyword evidence="1" id="KW-0479">Metal-binding</keyword>
<dbReference type="InterPro" id="IPR035901">
    <property type="entry name" value="GIY-YIG_endonuc_sf"/>
</dbReference>
<feature type="compositionally biased region" description="Polar residues" evidence="2">
    <location>
        <begin position="193"/>
        <end position="205"/>
    </location>
</feature>
<feature type="compositionally biased region" description="Low complexity" evidence="2">
    <location>
        <begin position="210"/>
        <end position="222"/>
    </location>
</feature>
<dbReference type="InterPro" id="IPR036875">
    <property type="entry name" value="Znf_CCHC_sf"/>
</dbReference>
<sequence>MGQVYVLRLEGDNIYVGKSDDAEARISKHFRGSGSAWTKLHAPLSVEEIRPMQNDFNEDNVVKEYMMKYGVDQVRGGSYSQLRLDESSLASLEKEIRSATNACFRCGGSNHFSSYCPSRFKRSTAKTGAESNNSPASTKKLNSAGVKRDKPAATIKKPTPFQRGKATLASARTPKPTTAIKQNNPKKTPISKARSTTAMKQNIPNKVSLPKSKSAPAKAPPKFVYYRRK</sequence>
<evidence type="ECO:0000259" key="3">
    <source>
        <dbReference type="PROSITE" id="PS50158"/>
    </source>
</evidence>
<dbReference type="EMBL" id="HACM01003469">
    <property type="protein sequence ID" value="CRZ03911.1"/>
    <property type="molecule type" value="Transcribed_RNA"/>
</dbReference>
<feature type="domain" description="CCHC-type" evidence="3">
    <location>
        <begin position="103"/>
        <end position="118"/>
    </location>
</feature>
<feature type="compositionally biased region" description="Polar residues" evidence="2">
    <location>
        <begin position="125"/>
        <end position="141"/>
    </location>
</feature>
<keyword evidence="1" id="KW-0863">Zinc-finger</keyword>
<organism evidence="4">
    <name type="scientific">Spongospora subterranea</name>
    <dbReference type="NCBI Taxonomy" id="70186"/>
    <lineage>
        <taxon>Eukaryota</taxon>
        <taxon>Sar</taxon>
        <taxon>Rhizaria</taxon>
        <taxon>Endomyxa</taxon>
        <taxon>Phytomyxea</taxon>
        <taxon>Plasmodiophorida</taxon>
        <taxon>Plasmodiophoridae</taxon>
        <taxon>Spongospora</taxon>
    </lineage>
</organism>
<feature type="compositionally biased region" description="Polar residues" evidence="2">
    <location>
        <begin position="175"/>
        <end position="186"/>
    </location>
</feature>
<dbReference type="Pfam" id="PF01541">
    <property type="entry name" value="GIY-YIG"/>
    <property type="match status" value="1"/>
</dbReference>
<dbReference type="SUPFAM" id="SSF57756">
    <property type="entry name" value="Retrovirus zinc finger-like domains"/>
    <property type="match status" value="1"/>
</dbReference>
<reference evidence="4" key="1">
    <citation type="submission" date="2015-04" db="EMBL/GenBank/DDBJ databases">
        <title>The genome sequence of the plant pathogenic Rhizarian Plasmodiophora brassicae reveals insights in its biotrophic life cycle and the origin of chitin synthesis.</title>
        <authorList>
            <person name="Schwelm A."/>
            <person name="Fogelqvist J."/>
            <person name="Knaust A."/>
            <person name="Julke S."/>
            <person name="Lilja T."/>
            <person name="Dhandapani V."/>
            <person name="Bonilla-Rosso G."/>
            <person name="Karlsson M."/>
            <person name="Shevchenko A."/>
            <person name="Choi S.R."/>
            <person name="Kim H.G."/>
            <person name="Park J.Y."/>
            <person name="Lim Y.P."/>
            <person name="Ludwig-Muller J."/>
            <person name="Dixelius C."/>
        </authorList>
    </citation>
    <scope>NUCLEOTIDE SEQUENCE</scope>
    <source>
        <tissue evidence="4">Potato root galls</tissue>
    </source>
</reference>
<dbReference type="GO" id="GO:0008270">
    <property type="term" value="F:zinc ion binding"/>
    <property type="evidence" value="ECO:0007669"/>
    <property type="project" value="UniProtKB-KW"/>
</dbReference>